<dbReference type="InterPro" id="IPR011047">
    <property type="entry name" value="Quinoprotein_ADH-like_sf"/>
</dbReference>
<dbReference type="InterPro" id="IPR036322">
    <property type="entry name" value="WD40_repeat_dom_sf"/>
</dbReference>
<dbReference type="GO" id="GO:0000462">
    <property type="term" value="P:maturation of SSU-rRNA from tricistronic rRNA transcript (SSU-rRNA, 5.8S rRNA, LSU-rRNA)"/>
    <property type="evidence" value="ECO:0007669"/>
    <property type="project" value="TreeGrafter"/>
</dbReference>
<dbReference type="SMART" id="SM00320">
    <property type="entry name" value="WD40"/>
    <property type="match status" value="13"/>
</dbReference>
<dbReference type="PROSITE" id="PS50294">
    <property type="entry name" value="WD_REPEATS_REGION"/>
    <property type="match status" value="2"/>
</dbReference>
<dbReference type="Gene3D" id="2.130.10.10">
    <property type="entry name" value="YVTN repeat-like/Quinoprotein amine dehydrogenase"/>
    <property type="match status" value="3"/>
</dbReference>
<dbReference type="GeneID" id="20314968"/>
<protein>
    <recommendedName>
        <fullName evidence="8">Small-subunit processome Utp12 domain-containing protein</fullName>
    </recommendedName>
</protein>
<accession>A0A075A1P6</accession>
<dbReference type="PANTHER" id="PTHR19858:SF0">
    <property type="entry name" value="PERIODIC TRYPTOPHAN PROTEIN 2 HOMOLOG"/>
    <property type="match status" value="1"/>
</dbReference>
<evidence type="ECO:0000313" key="10">
    <source>
        <dbReference type="Proteomes" id="UP000054324"/>
    </source>
</evidence>
<evidence type="ECO:0000256" key="2">
    <source>
        <dbReference type="ARBA" id="ARBA00010226"/>
    </source>
</evidence>
<dbReference type="InterPro" id="IPR007148">
    <property type="entry name" value="SSU_processome_Utp12"/>
</dbReference>
<keyword evidence="5" id="KW-0539">Nucleus</keyword>
<sequence length="1063" mass="116697">MERISLSDTTFCREAFGELIIHSKVRWPNWLVREFTDREVRGSDPTSSSRLPLSKFGQSGSIPALLLPSGGMAARHRKGSTAGRLLLLPIVSFDFWFSNLFGTAYKCGNILFTSNGRGLLSPVGNQINVYDLQTDESTTLEVKSFFNIRHMALSPSVSMLVAVNDAGEASIISLISGSVVSVYPLKHPVTALSFSPDGKFLAIAKGHCVMLFFAPGCQRQFNHLELYRVYYGFLDDVTSIDWSTDSCVFLAGCSDNSCRVFSVHRLKKLVIYTLSGHRNPVVGGFFMQNSLDVITISTDGELCVWDANYKLNEVEFGDTATKEKVLFRLNKRYRYASSAEGCLNALVTAVSFHKQLRLLVTGFDSGHLMLHTIPDFNLISEVKLFEHAITTLTINRSGEWIGAATEDNGQLTVWEWRSQTCHLKAQSHARQMTSLAYSPDGLHLVTGGQDAKVKVWRISGGRAVVTFSEHTAAVTGVAFPASKAKVVISASLDGTVRAHDLVRYRNFRTLSVPTRQVQFACLAVDAPGSLVAAGGLDSFETFVWSVKTGVLLTTLTGHTAPVSSLAFNPDVAGYSIELASVSWDGTLRLWDLTGNSADEHNPSSVGNTKEVVHFSHDALCVAYRSDGKEIAISLLNGDVVFYDPNEGTEKGAINGKHDLGVAQTTEADLVTPKRSAQARKFQTIAYSADGEHLLAGGDSKYVCLYSIPDRVLLKRFEVTCNLSLDGVQEVHDRRRFLAQYSTEAMHAKLSQNVSLPIPTSRAGVDRSSRQWRPEIHVSSVQFAPTGDAFAATTTEGVLVYSLASVCTGFGFGDHSVLDRAAYGGWLFDAVGLDETATPENARLALAEGKQAQALDIAIRLRLHELVQEVMESIPSNQIDFLARQLPTRQVVDFVIPFLARQLSGHSRHVEFYTHWTDSILRSRGLDLRRGAASWALASPGNRSLDSSVNKSASDKIGFLSERGEWASCQASLVRLQGSLEQIKTNVIHRFEAVSNLWRYLQSVAMLKATRMRTAVLSSEQAATEHMDHLDEPNLLAAASTHLPKKKTLKTKTKQPHKAKAHRT</sequence>
<dbReference type="CDD" id="cd00200">
    <property type="entry name" value="WD40"/>
    <property type="match status" value="1"/>
</dbReference>
<dbReference type="GO" id="GO:0032040">
    <property type="term" value="C:small-subunit processome"/>
    <property type="evidence" value="ECO:0007669"/>
    <property type="project" value="TreeGrafter"/>
</dbReference>
<dbReference type="InterPro" id="IPR027145">
    <property type="entry name" value="PWP2"/>
</dbReference>
<dbReference type="CTD" id="20314968"/>
<evidence type="ECO:0000256" key="7">
    <source>
        <dbReference type="SAM" id="MobiDB-lite"/>
    </source>
</evidence>
<dbReference type="Proteomes" id="UP000054324">
    <property type="component" value="Unassembled WGS sequence"/>
</dbReference>
<feature type="compositionally biased region" description="Basic residues" evidence="7">
    <location>
        <begin position="1042"/>
        <end position="1063"/>
    </location>
</feature>
<feature type="repeat" description="WD" evidence="6">
    <location>
        <begin position="274"/>
        <end position="306"/>
    </location>
</feature>
<name>A0A075A1P6_OPIVI</name>
<evidence type="ECO:0000259" key="8">
    <source>
        <dbReference type="Pfam" id="PF04003"/>
    </source>
</evidence>
<gene>
    <name evidence="9" type="ORF">T265_00780</name>
</gene>
<reference evidence="9 10" key="1">
    <citation type="submission" date="2013-11" db="EMBL/GenBank/DDBJ databases">
        <title>Opisthorchis viverrini - life in the bile duct.</title>
        <authorList>
            <person name="Young N.D."/>
            <person name="Nagarajan N."/>
            <person name="Lin S.J."/>
            <person name="Korhonen P.K."/>
            <person name="Jex A.R."/>
            <person name="Hall R.S."/>
            <person name="Safavi-Hemami H."/>
            <person name="Kaewkong W."/>
            <person name="Bertrand D."/>
            <person name="Gao S."/>
            <person name="Seet Q."/>
            <person name="Wongkham S."/>
            <person name="Teh B.T."/>
            <person name="Wongkham C."/>
            <person name="Intapan P.M."/>
            <person name="Maleewong W."/>
            <person name="Yang X."/>
            <person name="Hu M."/>
            <person name="Wang Z."/>
            <person name="Hofmann A."/>
            <person name="Sternberg P.W."/>
            <person name="Tan P."/>
            <person name="Wang J."/>
            <person name="Gasser R.B."/>
        </authorList>
    </citation>
    <scope>NUCLEOTIDE SEQUENCE [LARGE SCALE GENOMIC DNA]</scope>
</reference>
<feature type="repeat" description="WD" evidence="6">
    <location>
        <begin position="555"/>
        <end position="600"/>
    </location>
</feature>
<feature type="repeat" description="WD" evidence="6">
    <location>
        <begin position="425"/>
        <end position="466"/>
    </location>
</feature>
<evidence type="ECO:0000256" key="6">
    <source>
        <dbReference type="PROSITE-ProRule" id="PRU00221"/>
    </source>
</evidence>
<evidence type="ECO:0000256" key="5">
    <source>
        <dbReference type="ARBA" id="ARBA00023242"/>
    </source>
</evidence>
<keyword evidence="4" id="KW-0677">Repeat</keyword>
<dbReference type="InterPro" id="IPR001680">
    <property type="entry name" value="WD40_rpt"/>
</dbReference>
<comment type="subcellular location">
    <subcellularLocation>
        <location evidence="1">Nucleus</location>
        <location evidence="1">Nucleolus</location>
    </subcellularLocation>
</comment>
<feature type="region of interest" description="Disordered" evidence="7">
    <location>
        <begin position="1039"/>
        <end position="1063"/>
    </location>
</feature>
<dbReference type="OrthoDB" id="3142434at2759"/>
<keyword evidence="3 6" id="KW-0853">WD repeat</keyword>
<dbReference type="PROSITE" id="PS00678">
    <property type="entry name" value="WD_REPEATS_1"/>
    <property type="match status" value="1"/>
</dbReference>
<evidence type="ECO:0000313" key="9">
    <source>
        <dbReference type="EMBL" id="KER33276.1"/>
    </source>
</evidence>
<dbReference type="InterPro" id="IPR019775">
    <property type="entry name" value="WD40_repeat_CS"/>
</dbReference>
<dbReference type="EMBL" id="KL596626">
    <property type="protein sequence ID" value="KER33276.1"/>
    <property type="molecule type" value="Genomic_DNA"/>
</dbReference>
<dbReference type="PROSITE" id="PS50082">
    <property type="entry name" value="WD_REPEATS_2"/>
    <property type="match status" value="3"/>
</dbReference>
<dbReference type="AlphaFoldDB" id="A0A075A1P6"/>
<evidence type="ECO:0000256" key="3">
    <source>
        <dbReference type="ARBA" id="ARBA00022574"/>
    </source>
</evidence>
<dbReference type="InterPro" id="IPR015943">
    <property type="entry name" value="WD40/YVTN_repeat-like_dom_sf"/>
</dbReference>
<evidence type="ECO:0000256" key="1">
    <source>
        <dbReference type="ARBA" id="ARBA00004604"/>
    </source>
</evidence>
<comment type="similarity">
    <text evidence="2">Belongs to the WD repeat PWP2 family.</text>
</comment>
<proteinExistence type="inferred from homology"/>
<dbReference type="Pfam" id="PF04003">
    <property type="entry name" value="Utp12"/>
    <property type="match status" value="1"/>
</dbReference>
<dbReference type="SUPFAM" id="SSF50978">
    <property type="entry name" value="WD40 repeat-like"/>
    <property type="match status" value="1"/>
</dbReference>
<dbReference type="STRING" id="6198.A0A075A1P6"/>
<keyword evidence="10" id="KW-1185">Reference proteome</keyword>
<feature type="domain" description="Small-subunit processome Utp12" evidence="8">
    <location>
        <begin position="863"/>
        <end position="925"/>
    </location>
</feature>
<dbReference type="Pfam" id="PF00400">
    <property type="entry name" value="WD40"/>
    <property type="match status" value="5"/>
</dbReference>
<dbReference type="SUPFAM" id="SSF50998">
    <property type="entry name" value="Quinoprotein alcohol dehydrogenase-like"/>
    <property type="match status" value="1"/>
</dbReference>
<dbReference type="GO" id="GO:0000028">
    <property type="term" value="P:ribosomal small subunit assembly"/>
    <property type="evidence" value="ECO:0007669"/>
    <property type="project" value="TreeGrafter"/>
</dbReference>
<dbReference type="PANTHER" id="PTHR19858">
    <property type="entry name" value="WD40 REPEAT PROTEIN"/>
    <property type="match status" value="1"/>
</dbReference>
<dbReference type="GO" id="GO:0034388">
    <property type="term" value="C:Pwp2p-containing subcomplex of 90S preribosome"/>
    <property type="evidence" value="ECO:0007669"/>
    <property type="project" value="TreeGrafter"/>
</dbReference>
<evidence type="ECO:0000256" key="4">
    <source>
        <dbReference type="ARBA" id="ARBA00022737"/>
    </source>
</evidence>
<organism evidence="9 10">
    <name type="scientific">Opisthorchis viverrini</name>
    <name type="common">Southeast Asian liver fluke</name>
    <dbReference type="NCBI Taxonomy" id="6198"/>
    <lineage>
        <taxon>Eukaryota</taxon>
        <taxon>Metazoa</taxon>
        <taxon>Spiralia</taxon>
        <taxon>Lophotrochozoa</taxon>
        <taxon>Platyhelminthes</taxon>
        <taxon>Trematoda</taxon>
        <taxon>Digenea</taxon>
        <taxon>Opisthorchiida</taxon>
        <taxon>Opisthorchiata</taxon>
        <taxon>Opisthorchiidae</taxon>
        <taxon>Opisthorchis</taxon>
    </lineage>
</organism>
<dbReference type="RefSeq" id="XP_009162916.1">
    <property type="nucleotide sequence ID" value="XM_009164652.1"/>
</dbReference>
<dbReference type="KEGG" id="ovi:T265_00780"/>